<evidence type="ECO:0000313" key="2">
    <source>
        <dbReference type="Proteomes" id="UP000821845"/>
    </source>
</evidence>
<name>A0ACB7TK53_HYAAI</name>
<evidence type="ECO:0000313" key="1">
    <source>
        <dbReference type="EMBL" id="KAH6946476.1"/>
    </source>
</evidence>
<protein>
    <submittedName>
        <fullName evidence="1">Uncharacterized protein</fullName>
    </submittedName>
</protein>
<dbReference type="Proteomes" id="UP000821845">
    <property type="component" value="Chromosome 1"/>
</dbReference>
<keyword evidence="2" id="KW-1185">Reference proteome</keyword>
<gene>
    <name evidence="1" type="ORF">HPB50_013711</name>
</gene>
<reference evidence="1" key="1">
    <citation type="submission" date="2020-05" db="EMBL/GenBank/DDBJ databases">
        <title>Large-scale comparative analyses of tick genomes elucidate their genetic diversity and vector capacities.</title>
        <authorList>
            <person name="Jia N."/>
            <person name="Wang J."/>
            <person name="Shi W."/>
            <person name="Du L."/>
            <person name="Sun Y."/>
            <person name="Zhan W."/>
            <person name="Jiang J."/>
            <person name="Wang Q."/>
            <person name="Zhang B."/>
            <person name="Ji P."/>
            <person name="Sakyi L.B."/>
            <person name="Cui X."/>
            <person name="Yuan T."/>
            <person name="Jiang B."/>
            <person name="Yang W."/>
            <person name="Lam T.T.-Y."/>
            <person name="Chang Q."/>
            <person name="Ding S."/>
            <person name="Wang X."/>
            <person name="Zhu J."/>
            <person name="Ruan X."/>
            <person name="Zhao L."/>
            <person name="Wei J."/>
            <person name="Que T."/>
            <person name="Du C."/>
            <person name="Cheng J."/>
            <person name="Dai P."/>
            <person name="Han X."/>
            <person name="Huang E."/>
            <person name="Gao Y."/>
            <person name="Liu J."/>
            <person name="Shao H."/>
            <person name="Ye R."/>
            <person name="Li L."/>
            <person name="Wei W."/>
            <person name="Wang X."/>
            <person name="Wang C."/>
            <person name="Yang T."/>
            <person name="Huo Q."/>
            <person name="Li W."/>
            <person name="Guo W."/>
            <person name="Chen H."/>
            <person name="Zhou L."/>
            <person name="Ni X."/>
            <person name="Tian J."/>
            <person name="Zhou Y."/>
            <person name="Sheng Y."/>
            <person name="Liu T."/>
            <person name="Pan Y."/>
            <person name="Xia L."/>
            <person name="Li J."/>
            <person name="Zhao F."/>
            <person name="Cao W."/>
        </authorList>
    </citation>
    <scope>NUCLEOTIDE SEQUENCE</scope>
    <source>
        <strain evidence="1">Hyas-2018</strain>
    </source>
</reference>
<sequence>MEDSYNVLFLVLTYVVPVTTMVVTYTSMGVVLWGSRGIGESTERQQNVLQAKRKVVRMLIAVVTLFSICWLPYNAYFVYMSHNPHVAYLDYIQHVYLAMYWLAMSHAMCNPVVYYCMNKRFRTYFRQVLCWCIPKPEATKAASANGRPVPFQTSWTDRQHTMRVSMCSHAVLLSKDRTISSPREAGGTTFISHPLHFSLFVFAKRTANHGPSLEPLLFVVGCITGTHLLADTEAQLSIHLPMPNVANVASLPRA</sequence>
<proteinExistence type="predicted"/>
<comment type="caution">
    <text evidence="1">The sequence shown here is derived from an EMBL/GenBank/DDBJ whole genome shotgun (WGS) entry which is preliminary data.</text>
</comment>
<dbReference type="EMBL" id="CM023481">
    <property type="protein sequence ID" value="KAH6946476.1"/>
    <property type="molecule type" value="Genomic_DNA"/>
</dbReference>
<organism evidence="1 2">
    <name type="scientific">Hyalomma asiaticum</name>
    <name type="common">Tick</name>
    <dbReference type="NCBI Taxonomy" id="266040"/>
    <lineage>
        <taxon>Eukaryota</taxon>
        <taxon>Metazoa</taxon>
        <taxon>Ecdysozoa</taxon>
        <taxon>Arthropoda</taxon>
        <taxon>Chelicerata</taxon>
        <taxon>Arachnida</taxon>
        <taxon>Acari</taxon>
        <taxon>Parasitiformes</taxon>
        <taxon>Ixodida</taxon>
        <taxon>Ixodoidea</taxon>
        <taxon>Ixodidae</taxon>
        <taxon>Hyalomminae</taxon>
        <taxon>Hyalomma</taxon>
    </lineage>
</organism>
<accession>A0ACB7TK53</accession>